<keyword evidence="3" id="KW-0808">Transferase</keyword>
<dbReference type="GO" id="GO:0008654">
    <property type="term" value="P:phospholipid biosynthetic process"/>
    <property type="evidence" value="ECO:0007669"/>
    <property type="project" value="TreeGrafter"/>
</dbReference>
<organism evidence="8 9">
    <name type="scientific">Oryctes borbonicus</name>
    <dbReference type="NCBI Taxonomy" id="1629725"/>
    <lineage>
        <taxon>Eukaryota</taxon>
        <taxon>Metazoa</taxon>
        <taxon>Ecdysozoa</taxon>
        <taxon>Arthropoda</taxon>
        <taxon>Hexapoda</taxon>
        <taxon>Insecta</taxon>
        <taxon>Pterygota</taxon>
        <taxon>Neoptera</taxon>
        <taxon>Endopterygota</taxon>
        <taxon>Coleoptera</taxon>
        <taxon>Polyphaga</taxon>
        <taxon>Scarabaeiformia</taxon>
        <taxon>Scarabaeidae</taxon>
        <taxon>Dynastinae</taxon>
        <taxon>Oryctes</taxon>
    </lineage>
</organism>
<dbReference type="GO" id="GO:0019432">
    <property type="term" value="P:triglyceride biosynthetic process"/>
    <property type="evidence" value="ECO:0007669"/>
    <property type="project" value="TreeGrafter"/>
</dbReference>
<keyword evidence="5" id="KW-0012">Acyltransferase</keyword>
<comment type="caution">
    <text evidence="8">The sequence shown here is derived from an EMBL/GenBank/DDBJ whole genome shotgun (WGS) entry which is preliminary data.</text>
</comment>
<dbReference type="EMBL" id="LJIG01009923">
    <property type="protein sequence ID" value="KRT82110.1"/>
    <property type="molecule type" value="Genomic_DNA"/>
</dbReference>
<evidence type="ECO:0000313" key="9">
    <source>
        <dbReference type="Proteomes" id="UP000051574"/>
    </source>
</evidence>
<reference evidence="8 9" key="1">
    <citation type="submission" date="2015-09" db="EMBL/GenBank/DDBJ databases">
        <title>Draft genome of the scarab beetle Oryctes borbonicus.</title>
        <authorList>
            <person name="Meyer J.M."/>
            <person name="Markov G.V."/>
            <person name="Baskaran P."/>
            <person name="Herrmann M."/>
            <person name="Sommer R.J."/>
            <person name="Roedelsperger C."/>
        </authorList>
    </citation>
    <scope>NUCLEOTIDE SEQUENCE [LARGE SCALE GENOMIC DNA]</scope>
    <source>
        <strain evidence="8">OB123</strain>
        <tissue evidence="8">Whole animal</tissue>
    </source>
</reference>
<dbReference type="GO" id="GO:0005778">
    <property type="term" value="C:peroxisomal membrane"/>
    <property type="evidence" value="ECO:0007669"/>
    <property type="project" value="TreeGrafter"/>
</dbReference>
<dbReference type="GO" id="GO:0012505">
    <property type="term" value="C:endomembrane system"/>
    <property type="evidence" value="ECO:0007669"/>
    <property type="project" value="UniProtKB-SubCell"/>
</dbReference>
<evidence type="ECO:0000256" key="4">
    <source>
        <dbReference type="ARBA" id="ARBA00023136"/>
    </source>
</evidence>
<dbReference type="OrthoDB" id="10255570at2759"/>
<evidence type="ECO:0000313" key="8">
    <source>
        <dbReference type="EMBL" id="KRT82110.1"/>
    </source>
</evidence>
<feature type="transmembrane region" description="Helical" evidence="6">
    <location>
        <begin position="235"/>
        <end position="254"/>
    </location>
</feature>
<dbReference type="PANTHER" id="PTHR12563">
    <property type="entry name" value="GLYCEROL-3-PHOSPHATE ACYLTRANSFERASE"/>
    <property type="match status" value="1"/>
</dbReference>
<dbReference type="GO" id="GO:0031966">
    <property type="term" value="C:mitochondrial membrane"/>
    <property type="evidence" value="ECO:0007669"/>
    <property type="project" value="TreeGrafter"/>
</dbReference>
<dbReference type="InterPro" id="IPR002123">
    <property type="entry name" value="Plipid/glycerol_acylTrfase"/>
</dbReference>
<dbReference type="Pfam" id="PF19277">
    <property type="entry name" value="GPAT_C"/>
    <property type="match status" value="1"/>
</dbReference>
<dbReference type="InterPro" id="IPR041728">
    <property type="entry name" value="GPAT/DHAPAT_LPLAT"/>
</dbReference>
<evidence type="ECO:0000256" key="5">
    <source>
        <dbReference type="ARBA" id="ARBA00023315"/>
    </source>
</evidence>
<evidence type="ECO:0000256" key="2">
    <source>
        <dbReference type="ARBA" id="ARBA00007937"/>
    </source>
</evidence>
<gene>
    <name evidence="8" type="ORF">AMK59_4245</name>
</gene>
<dbReference type="GO" id="GO:0006631">
    <property type="term" value="P:fatty acid metabolic process"/>
    <property type="evidence" value="ECO:0007669"/>
    <property type="project" value="TreeGrafter"/>
</dbReference>
<comment type="similarity">
    <text evidence="2">Belongs to the GPAT/DAPAT family.</text>
</comment>
<evidence type="ECO:0000256" key="3">
    <source>
        <dbReference type="ARBA" id="ARBA00022679"/>
    </source>
</evidence>
<accession>A0A0T6B4N5</accession>
<comment type="subcellular location">
    <subcellularLocation>
        <location evidence="1">Endomembrane system</location>
        <topology evidence="1">Peripheral membrane protein</topology>
    </subcellularLocation>
</comment>
<dbReference type="AlphaFoldDB" id="A0A0T6B4N5"/>
<dbReference type="SMART" id="SM00563">
    <property type="entry name" value="PlsC"/>
    <property type="match status" value="1"/>
</dbReference>
<evidence type="ECO:0000259" key="7">
    <source>
        <dbReference type="SMART" id="SM00563"/>
    </source>
</evidence>
<dbReference type="PANTHER" id="PTHR12563:SF17">
    <property type="entry name" value="DIHYDROXYACETONE PHOSPHATE ACYLTRANSFERASE"/>
    <property type="match status" value="1"/>
</dbReference>
<dbReference type="InterPro" id="IPR045520">
    <property type="entry name" value="GPAT/DHAPAT_C"/>
</dbReference>
<dbReference type="Proteomes" id="UP000051574">
    <property type="component" value="Unassembled WGS sequence"/>
</dbReference>
<dbReference type="GO" id="GO:0008611">
    <property type="term" value="P:ether lipid biosynthetic process"/>
    <property type="evidence" value="ECO:0007669"/>
    <property type="project" value="TreeGrafter"/>
</dbReference>
<dbReference type="InterPro" id="IPR022284">
    <property type="entry name" value="GPAT/DHAPAT"/>
</dbReference>
<feature type="non-terminal residue" evidence="8">
    <location>
        <position position="542"/>
    </location>
</feature>
<dbReference type="SUPFAM" id="SSF69593">
    <property type="entry name" value="Glycerol-3-phosphate (1)-acyltransferase"/>
    <property type="match status" value="1"/>
</dbReference>
<keyword evidence="6" id="KW-1133">Transmembrane helix</keyword>
<dbReference type="GO" id="GO:0016287">
    <property type="term" value="F:glycerone-phosphate O-acyltransferase activity"/>
    <property type="evidence" value="ECO:0007669"/>
    <property type="project" value="TreeGrafter"/>
</dbReference>
<feature type="domain" description="Phospholipid/glycerol acyltransferase" evidence="7">
    <location>
        <begin position="12"/>
        <end position="141"/>
    </location>
</feature>
<name>A0A0T6B4N5_9SCAR</name>
<evidence type="ECO:0000256" key="1">
    <source>
        <dbReference type="ARBA" id="ARBA00004184"/>
    </source>
</evidence>
<dbReference type="CDD" id="cd07993">
    <property type="entry name" value="LPLAT_DHAPAT-like"/>
    <property type="match status" value="1"/>
</dbReference>
<proteinExistence type="inferred from homology"/>
<dbReference type="Pfam" id="PF01553">
    <property type="entry name" value="Acyltransferase"/>
    <property type="match status" value="1"/>
</dbReference>
<keyword evidence="4 6" id="KW-0472">Membrane</keyword>
<keyword evidence="6" id="KW-0812">Transmembrane</keyword>
<protein>
    <recommendedName>
        <fullName evidence="7">Phospholipid/glycerol acyltransferase domain-containing protein</fullName>
    </recommendedName>
</protein>
<sequence>MTLRNGMGNVPMMYVPSHRSYADFILMSYICFHYDIEIPAIAAGMDFHGMKGMGTILRNTGAFFMRRSYNDDNIYWDTFKEYVHQIVVKGELGIEFFIEGTRSRSGKSLYPKFGLFSMILKAFFNGEVPDILFVPINITYERVMEERLFAFELLGVPKPKESTSAFFKSLSLIKEKYGNVYVNFGTPISAYQFFNDKIDRTVHCSKPLYMQTSTESERKATSLLAESIVRHQQKLCVITTFNLVAIIILEYFIYKNAMLTVGKLVKEVTWLKEIIERFGAVTNFTDDPKKVLDALQVHCNLIKLCDDGEIKLARSAETMEIDRTKLKGHQLQNEIMARSVTAITIQLYVNPCLHYFINSSLITTILRRHSEDGGILKDVLFAEYSFLRAVFKKEFVLFQAYEQLEFGASMDMLKSVEVITGDNCIRLCSNEKLQQLLCNLLQPFFITYYTVCSILRGLDVNECTELQIYSVTQGQIEKLLYANVTIHPYTLSLDTISICLQSLNDLKAIKKVKRNTSTIYVAQTETLSWVIKKLDDYVIYLI</sequence>
<evidence type="ECO:0000256" key="6">
    <source>
        <dbReference type="SAM" id="Phobius"/>
    </source>
</evidence>
<dbReference type="GO" id="GO:0004366">
    <property type="term" value="F:glycerol-3-phosphate O-acyltransferase activity"/>
    <property type="evidence" value="ECO:0007669"/>
    <property type="project" value="TreeGrafter"/>
</dbReference>
<keyword evidence="9" id="KW-1185">Reference proteome</keyword>